<accession>A0A2K9PV29</accession>
<dbReference type="PROSITE" id="PS01124">
    <property type="entry name" value="HTH_ARAC_FAMILY_2"/>
    <property type="match status" value="1"/>
</dbReference>
<dbReference type="GO" id="GO:0043565">
    <property type="term" value="F:sequence-specific DNA binding"/>
    <property type="evidence" value="ECO:0007669"/>
    <property type="project" value="InterPro"/>
</dbReference>
<organism evidence="5 6">
    <name type="scientific">Flavivirga eckloniae</name>
    <dbReference type="NCBI Taxonomy" id="1803846"/>
    <lineage>
        <taxon>Bacteria</taxon>
        <taxon>Pseudomonadati</taxon>
        <taxon>Bacteroidota</taxon>
        <taxon>Flavobacteriia</taxon>
        <taxon>Flavobacteriales</taxon>
        <taxon>Flavobacteriaceae</taxon>
        <taxon>Flavivirga</taxon>
    </lineage>
</organism>
<keyword evidence="1" id="KW-0805">Transcription regulation</keyword>
<evidence type="ECO:0000259" key="4">
    <source>
        <dbReference type="PROSITE" id="PS01124"/>
    </source>
</evidence>
<keyword evidence="3" id="KW-0804">Transcription</keyword>
<gene>
    <name evidence="5" type="ORF">C1H87_17340</name>
</gene>
<sequence length="282" mass="33035">MKPQLELIPHEIDGSIHAFIYENDRFDAPWHYHKDYELTYIIKSSGIRYAGNSIDHFVPGDLVFIGENVPHCWKNEKGYSNGVKSACVQWDSSVLDKFISSNIELKSIYNLLEASKFGVKYTNMVFNEAICKKLERLCGSKPAKKIIDLLDILLELANCNDKELLSLVGTRYKFSEKSDSRTMSILNYIDEKYQERITIQDMADLTFMTRSAFCKYFKKQFSRSFTNYLNEFRIRKVCLLLQDTDSKLLDLAYSCGYENMSFFHRQFKKYLAMTPTEYRKKL</sequence>
<protein>
    <recommendedName>
        <fullName evidence="4">HTH araC/xylS-type domain-containing protein</fullName>
    </recommendedName>
</protein>
<evidence type="ECO:0000256" key="2">
    <source>
        <dbReference type="ARBA" id="ARBA00023125"/>
    </source>
</evidence>
<evidence type="ECO:0000313" key="6">
    <source>
        <dbReference type="Proteomes" id="UP000235826"/>
    </source>
</evidence>
<name>A0A2K9PV29_9FLAO</name>
<dbReference type="GO" id="GO:0003700">
    <property type="term" value="F:DNA-binding transcription factor activity"/>
    <property type="evidence" value="ECO:0007669"/>
    <property type="project" value="InterPro"/>
</dbReference>
<keyword evidence="2" id="KW-0238">DNA-binding</keyword>
<keyword evidence="6" id="KW-1185">Reference proteome</keyword>
<dbReference type="InterPro" id="IPR018062">
    <property type="entry name" value="HTH_AraC-typ_CS"/>
</dbReference>
<evidence type="ECO:0000313" key="5">
    <source>
        <dbReference type="EMBL" id="AUP80377.1"/>
    </source>
</evidence>
<dbReference type="Gene3D" id="2.60.120.10">
    <property type="entry name" value="Jelly Rolls"/>
    <property type="match status" value="1"/>
</dbReference>
<dbReference type="SUPFAM" id="SSF51182">
    <property type="entry name" value="RmlC-like cupins"/>
    <property type="match status" value="1"/>
</dbReference>
<dbReference type="InterPro" id="IPR018060">
    <property type="entry name" value="HTH_AraC"/>
</dbReference>
<dbReference type="KEGG" id="fek:C1H87_17340"/>
<dbReference type="Pfam" id="PF12833">
    <property type="entry name" value="HTH_18"/>
    <property type="match status" value="1"/>
</dbReference>
<dbReference type="AlphaFoldDB" id="A0A2K9PV29"/>
<dbReference type="EMBL" id="CP025791">
    <property type="protein sequence ID" value="AUP80377.1"/>
    <property type="molecule type" value="Genomic_DNA"/>
</dbReference>
<evidence type="ECO:0000256" key="3">
    <source>
        <dbReference type="ARBA" id="ARBA00023163"/>
    </source>
</evidence>
<evidence type="ECO:0000256" key="1">
    <source>
        <dbReference type="ARBA" id="ARBA00023015"/>
    </source>
</evidence>
<dbReference type="InterPro" id="IPR009057">
    <property type="entry name" value="Homeodomain-like_sf"/>
</dbReference>
<dbReference type="PANTHER" id="PTHR43280">
    <property type="entry name" value="ARAC-FAMILY TRANSCRIPTIONAL REGULATOR"/>
    <property type="match status" value="1"/>
</dbReference>
<dbReference type="InterPro" id="IPR011051">
    <property type="entry name" value="RmlC_Cupin_sf"/>
</dbReference>
<proteinExistence type="predicted"/>
<dbReference type="OrthoDB" id="1410704at2"/>
<dbReference type="Gene3D" id="1.10.10.60">
    <property type="entry name" value="Homeodomain-like"/>
    <property type="match status" value="2"/>
</dbReference>
<dbReference type="Proteomes" id="UP000235826">
    <property type="component" value="Chromosome"/>
</dbReference>
<dbReference type="RefSeq" id="WP_102757023.1">
    <property type="nucleotide sequence ID" value="NZ_CP025791.1"/>
</dbReference>
<dbReference type="InterPro" id="IPR020449">
    <property type="entry name" value="Tscrpt_reg_AraC-type_HTH"/>
</dbReference>
<reference evidence="5 6" key="1">
    <citation type="submission" date="2018-01" db="EMBL/GenBank/DDBJ databases">
        <title>Complete genome sequence of Flavivirga eckloniae ECD14 isolated from seaweed Ecklonia cava.</title>
        <authorList>
            <person name="Lee J.H."/>
            <person name="Baik K.S."/>
            <person name="Seong C.N."/>
        </authorList>
    </citation>
    <scope>NUCLEOTIDE SEQUENCE [LARGE SCALE GENOMIC DNA]</scope>
    <source>
        <strain evidence="5 6">ECD14</strain>
    </source>
</reference>
<dbReference type="SMART" id="SM00342">
    <property type="entry name" value="HTH_ARAC"/>
    <property type="match status" value="1"/>
</dbReference>
<dbReference type="SUPFAM" id="SSF46689">
    <property type="entry name" value="Homeodomain-like"/>
    <property type="match status" value="2"/>
</dbReference>
<dbReference type="PANTHER" id="PTHR43280:SF27">
    <property type="entry name" value="TRANSCRIPTIONAL REGULATOR MTLR"/>
    <property type="match status" value="1"/>
</dbReference>
<dbReference type="PRINTS" id="PR00032">
    <property type="entry name" value="HTHARAC"/>
</dbReference>
<dbReference type="PROSITE" id="PS00041">
    <property type="entry name" value="HTH_ARAC_FAMILY_1"/>
    <property type="match status" value="1"/>
</dbReference>
<feature type="domain" description="HTH araC/xylS-type" evidence="4">
    <location>
        <begin position="183"/>
        <end position="281"/>
    </location>
</feature>
<dbReference type="CDD" id="cd06976">
    <property type="entry name" value="cupin_MtlR-like_N"/>
    <property type="match status" value="1"/>
</dbReference>
<dbReference type="InterPro" id="IPR014710">
    <property type="entry name" value="RmlC-like_jellyroll"/>
</dbReference>